<dbReference type="InterPro" id="IPR029058">
    <property type="entry name" value="AB_hydrolase_fold"/>
</dbReference>
<dbReference type="PANTHER" id="PTHR11005">
    <property type="entry name" value="LYSOSOMAL ACID LIPASE-RELATED"/>
    <property type="match status" value="1"/>
</dbReference>
<dbReference type="Proteomes" id="UP001497512">
    <property type="component" value="Chromosome 13"/>
</dbReference>
<feature type="compositionally biased region" description="Polar residues" evidence="1">
    <location>
        <begin position="157"/>
        <end position="172"/>
    </location>
</feature>
<gene>
    <name evidence="2" type="ORF">CSSPTR1EN2_LOCUS5615</name>
</gene>
<sequence>MSLAYSGGRETTSMTSPGGRILMKRIVRLLQQQLLVVVLVIFLTVETRRVTGSRFCQRPALPGYGCSEHTVQTDDGYLLVLHRLSLIKISRSAPASTASSMTTPTTSDAAASNVTRSAAGTTVERPNVAETENRTATLYLRNTLVPRRRQEPIITSGVASESATNKNASGTPSLPGAAALAPTSILGNPAISGRNNSRKSAAPDCPSPGSTIPNVPPTVPNVPTRRRPPGIGAPVLLMHQEFQNGDIWLRHVDERNRTDQLLPVMLLENGFDVWVGHQRATLWGNGHVNLTHTQQAYWDWTWDQHAQYDLPAQLLFINNVTHKRIHYIGVSQAATVGAAGATVERTSSLLKSLTVIGLTAYRGYTDSRLLNAWAYYFGRSLDTEYYATGFQNGAFNYSA</sequence>
<feature type="region of interest" description="Disordered" evidence="1">
    <location>
        <begin position="151"/>
        <end position="172"/>
    </location>
</feature>
<evidence type="ECO:0000256" key="1">
    <source>
        <dbReference type="SAM" id="MobiDB-lite"/>
    </source>
</evidence>
<keyword evidence="3" id="KW-1185">Reference proteome</keyword>
<organism evidence="2 3">
    <name type="scientific">Sphagnum troendelagicum</name>
    <dbReference type="NCBI Taxonomy" id="128251"/>
    <lineage>
        <taxon>Eukaryota</taxon>
        <taxon>Viridiplantae</taxon>
        <taxon>Streptophyta</taxon>
        <taxon>Embryophyta</taxon>
        <taxon>Bryophyta</taxon>
        <taxon>Sphagnophytina</taxon>
        <taxon>Sphagnopsida</taxon>
        <taxon>Sphagnales</taxon>
        <taxon>Sphagnaceae</taxon>
        <taxon>Sphagnum</taxon>
    </lineage>
</organism>
<evidence type="ECO:0000313" key="2">
    <source>
        <dbReference type="EMBL" id="CAK9200854.1"/>
    </source>
</evidence>
<dbReference type="EMBL" id="OZ019905">
    <property type="protein sequence ID" value="CAK9200854.1"/>
    <property type="molecule type" value="Genomic_DNA"/>
</dbReference>
<dbReference type="Gene3D" id="3.40.50.1820">
    <property type="entry name" value="alpha/beta hydrolase"/>
    <property type="match status" value="1"/>
</dbReference>
<feature type="region of interest" description="Disordered" evidence="1">
    <location>
        <begin position="95"/>
        <end position="131"/>
    </location>
</feature>
<proteinExistence type="predicted"/>
<protein>
    <submittedName>
        <fullName evidence="2">Uncharacterized protein</fullName>
    </submittedName>
</protein>
<feature type="compositionally biased region" description="Low complexity" evidence="1">
    <location>
        <begin position="95"/>
        <end position="112"/>
    </location>
</feature>
<name>A0ABP0TN59_9BRYO</name>
<feature type="region of interest" description="Disordered" evidence="1">
    <location>
        <begin position="188"/>
        <end position="225"/>
    </location>
</feature>
<dbReference type="SUPFAM" id="SSF53474">
    <property type="entry name" value="alpha/beta-Hydrolases"/>
    <property type="match status" value="1"/>
</dbReference>
<reference evidence="2" key="1">
    <citation type="submission" date="2024-02" db="EMBL/GenBank/DDBJ databases">
        <authorList>
            <consortium name="ELIXIR-Norway"/>
            <consortium name="Elixir Norway"/>
        </authorList>
    </citation>
    <scope>NUCLEOTIDE SEQUENCE</scope>
</reference>
<accession>A0ABP0TN59</accession>
<evidence type="ECO:0000313" key="3">
    <source>
        <dbReference type="Proteomes" id="UP001497512"/>
    </source>
</evidence>